<proteinExistence type="predicted"/>
<name>W1NUI2_AMBTC</name>
<reference evidence="3" key="1">
    <citation type="journal article" date="2013" name="Science">
        <title>The Amborella genome and the evolution of flowering plants.</title>
        <authorList>
            <consortium name="Amborella Genome Project"/>
        </authorList>
    </citation>
    <scope>NUCLEOTIDE SEQUENCE [LARGE SCALE GENOMIC DNA]</scope>
</reference>
<organism evidence="2 3">
    <name type="scientific">Amborella trichopoda</name>
    <dbReference type="NCBI Taxonomy" id="13333"/>
    <lineage>
        <taxon>Eukaryota</taxon>
        <taxon>Viridiplantae</taxon>
        <taxon>Streptophyta</taxon>
        <taxon>Embryophyta</taxon>
        <taxon>Tracheophyta</taxon>
        <taxon>Spermatophyta</taxon>
        <taxon>Magnoliopsida</taxon>
        <taxon>Amborellales</taxon>
        <taxon>Amborellaceae</taxon>
        <taxon>Amborella</taxon>
    </lineage>
</organism>
<evidence type="ECO:0000256" key="1">
    <source>
        <dbReference type="SAM" id="MobiDB-lite"/>
    </source>
</evidence>
<accession>W1NUI2</accession>
<sequence length="350" mass="38428">MGIELSEEQMDEGHESFYHHLATLLSNKLGAQEMFQDPLVRNINLIKESNAPAATSKHSNGDSNDKGKRKASNHSRSEPLLKELVAESKKKSKSVEPEVLAREVNPMPAPPEMITRSTTSKVLITCLGLHCKTRVKKMKRVDDIKTIELDTPSPSPSALSSPALMIEPQGEEPFIFDEPMEPTSSSDHDKWKIEALKGIPASPRRDEGSSSRHSTTEDLVRASRQDPHVKNLLREIKGKALMIEDDPIPAVVLHDVGSSSLQPYSESFSQHEVDASTATALILLFPDVNIGILPIAHLLVATNIHELDQTDAAMLPNETEILPPPPFVEDATLGLKEAEAFEMQVALKGL</sequence>
<dbReference type="Proteomes" id="UP000017836">
    <property type="component" value="Unassembled WGS sequence"/>
</dbReference>
<dbReference type="Gramene" id="ERM98930">
    <property type="protein sequence ID" value="ERM98930"/>
    <property type="gene ID" value="AMTR_s00114p00117160"/>
</dbReference>
<keyword evidence="3" id="KW-1185">Reference proteome</keyword>
<feature type="compositionally biased region" description="Basic and acidic residues" evidence="1">
    <location>
        <begin position="75"/>
        <end position="98"/>
    </location>
</feature>
<feature type="region of interest" description="Disordered" evidence="1">
    <location>
        <begin position="197"/>
        <end position="221"/>
    </location>
</feature>
<dbReference type="HOGENOM" id="CLU_793082_0_0_1"/>
<feature type="compositionally biased region" description="Basic and acidic residues" evidence="1">
    <location>
        <begin position="203"/>
        <end position="221"/>
    </location>
</feature>
<evidence type="ECO:0000313" key="2">
    <source>
        <dbReference type="EMBL" id="ERM98930.1"/>
    </source>
</evidence>
<feature type="region of interest" description="Disordered" evidence="1">
    <location>
        <begin position="50"/>
        <end position="98"/>
    </location>
</feature>
<dbReference type="EMBL" id="KI395136">
    <property type="protein sequence ID" value="ERM98930.1"/>
    <property type="molecule type" value="Genomic_DNA"/>
</dbReference>
<protein>
    <submittedName>
        <fullName evidence="2">Uncharacterized protein</fullName>
    </submittedName>
</protein>
<evidence type="ECO:0000313" key="3">
    <source>
        <dbReference type="Proteomes" id="UP000017836"/>
    </source>
</evidence>
<gene>
    <name evidence="2" type="ORF">AMTR_s00114p00117160</name>
</gene>
<dbReference type="AlphaFoldDB" id="W1NUI2"/>